<name>A0A9N9BLC5_FUNMO</name>
<protein>
    <submittedName>
        <fullName evidence="1">15086_t:CDS:1</fullName>
    </submittedName>
</protein>
<reference evidence="1" key="1">
    <citation type="submission" date="2021-06" db="EMBL/GenBank/DDBJ databases">
        <authorList>
            <person name="Kallberg Y."/>
            <person name="Tangrot J."/>
            <person name="Rosling A."/>
        </authorList>
    </citation>
    <scope>NUCLEOTIDE SEQUENCE</scope>
    <source>
        <strain evidence="1">87-6 pot B 2015</strain>
    </source>
</reference>
<dbReference type="EMBL" id="CAJVPP010001767">
    <property type="protein sequence ID" value="CAG8572071.1"/>
    <property type="molecule type" value="Genomic_DNA"/>
</dbReference>
<proteinExistence type="predicted"/>
<dbReference type="AlphaFoldDB" id="A0A9N9BLC5"/>
<gene>
    <name evidence="1" type="ORF">FMOSSE_LOCUS7507</name>
</gene>
<sequence length="110" mass="12078">MNCQKAISVTNDILDTKVNSSSISIDLKIKTSEEAKKVLLETGINVLPSDTKTNIIKPPVSRPPISILPDDLNSVSCPICNKDHKKENIRDNIEDLRRGLKAEDPLSDGI</sequence>
<dbReference type="Proteomes" id="UP000789375">
    <property type="component" value="Unassembled WGS sequence"/>
</dbReference>
<organism evidence="1 2">
    <name type="scientific">Funneliformis mosseae</name>
    <name type="common">Endomycorrhizal fungus</name>
    <name type="synonym">Glomus mosseae</name>
    <dbReference type="NCBI Taxonomy" id="27381"/>
    <lineage>
        <taxon>Eukaryota</taxon>
        <taxon>Fungi</taxon>
        <taxon>Fungi incertae sedis</taxon>
        <taxon>Mucoromycota</taxon>
        <taxon>Glomeromycotina</taxon>
        <taxon>Glomeromycetes</taxon>
        <taxon>Glomerales</taxon>
        <taxon>Glomeraceae</taxon>
        <taxon>Funneliformis</taxon>
    </lineage>
</organism>
<accession>A0A9N9BLC5</accession>
<keyword evidence="2" id="KW-1185">Reference proteome</keyword>
<evidence type="ECO:0000313" key="2">
    <source>
        <dbReference type="Proteomes" id="UP000789375"/>
    </source>
</evidence>
<comment type="caution">
    <text evidence="1">The sequence shown here is derived from an EMBL/GenBank/DDBJ whole genome shotgun (WGS) entry which is preliminary data.</text>
</comment>
<evidence type="ECO:0000313" key="1">
    <source>
        <dbReference type="EMBL" id="CAG8572071.1"/>
    </source>
</evidence>